<comment type="caution">
    <text evidence="1">The sequence shown here is derived from an EMBL/GenBank/DDBJ whole genome shotgun (WGS) entry which is preliminary data.</text>
</comment>
<evidence type="ECO:0000313" key="2">
    <source>
        <dbReference type="Proteomes" id="UP000295707"/>
    </source>
</evidence>
<dbReference type="Gene3D" id="3.40.50.150">
    <property type="entry name" value="Vaccinia Virus protein VP39"/>
    <property type="match status" value="1"/>
</dbReference>
<keyword evidence="2" id="KW-1185">Reference proteome</keyword>
<dbReference type="EMBL" id="SMFX01000001">
    <property type="protein sequence ID" value="TCK18942.1"/>
    <property type="molecule type" value="Genomic_DNA"/>
</dbReference>
<dbReference type="AlphaFoldDB" id="A0A4R1HNU0"/>
<accession>A0A4R1HNU0</accession>
<dbReference type="CDD" id="cd02440">
    <property type="entry name" value="AdoMet_MTases"/>
    <property type="match status" value="1"/>
</dbReference>
<dbReference type="SUPFAM" id="SSF53335">
    <property type="entry name" value="S-adenosyl-L-methionine-dependent methyltransferases"/>
    <property type="match status" value="1"/>
</dbReference>
<gene>
    <name evidence="1" type="ORF">DFR30_2230</name>
</gene>
<dbReference type="InterPro" id="IPR029063">
    <property type="entry name" value="SAM-dependent_MTases_sf"/>
</dbReference>
<sequence length="359" mass="41204">MIEAETDIEDIEERLRQAGIFGPASEEMQLYESRLTRFFEREYARYRDSGRVPRDYGVATDEGPIMEETEALMEQHYDEQQDFFSGFLDTQYRAYSMAYYGESAEEVRDSAATLEQAQEAKFALIAARAGIRGDERVFNIGCGFGSLETYLLKHFPAIEIVSITPSKVQLAHIRGRMQDPADPLCSDRLTLIEGAFDQLDLQALGGRSYDLVISVAVFEQVINMQAVLEKIASLLLPGGRTFHHFITSQAAIPQFLNPDKTRIGLYFPGGRVWPHAEFSSHTDHFEVCDSWFVNGLNYWRTLDEWHHRYWGSLPSLYRSTFDHEQIAHWNNYFSLCKAMFAPVDGCFYGNSHYLFRLKG</sequence>
<reference evidence="1 2" key="1">
    <citation type="submission" date="2019-03" db="EMBL/GenBank/DDBJ databases">
        <title>Genomic Encyclopedia of Type Strains, Phase IV (KMG-IV): sequencing the most valuable type-strain genomes for metagenomic binning, comparative biology and taxonomic classification.</title>
        <authorList>
            <person name="Goeker M."/>
        </authorList>
    </citation>
    <scope>NUCLEOTIDE SEQUENCE [LARGE SCALE GENOMIC DNA]</scope>
    <source>
        <strain evidence="1 2">DSM 19610</strain>
    </source>
</reference>
<protein>
    <submittedName>
        <fullName evidence="1">Cyclopropane-fatty-acyl-phospholipid synthase</fullName>
    </submittedName>
</protein>
<dbReference type="RefSeq" id="WP_132973178.1">
    <property type="nucleotide sequence ID" value="NZ_SMFX01000001.1"/>
</dbReference>
<name>A0A4R1HNU0_9GAMM</name>
<dbReference type="PANTHER" id="PTHR43832">
    <property type="match status" value="1"/>
</dbReference>
<evidence type="ECO:0000313" key="1">
    <source>
        <dbReference type="EMBL" id="TCK18942.1"/>
    </source>
</evidence>
<dbReference type="PANTHER" id="PTHR43832:SF1">
    <property type="entry name" value="S-ADENOSYL-L-METHIONINE-DEPENDENT METHYLTRANSFERASES SUPERFAMILY PROTEIN"/>
    <property type="match status" value="1"/>
</dbReference>
<dbReference type="Proteomes" id="UP000295707">
    <property type="component" value="Unassembled WGS sequence"/>
</dbReference>
<proteinExistence type="predicted"/>
<dbReference type="Pfam" id="PF02353">
    <property type="entry name" value="CMAS"/>
    <property type="match status" value="1"/>
</dbReference>
<organism evidence="1 2">
    <name type="scientific">Thiogranum longum</name>
    <dbReference type="NCBI Taxonomy" id="1537524"/>
    <lineage>
        <taxon>Bacteria</taxon>
        <taxon>Pseudomonadati</taxon>
        <taxon>Pseudomonadota</taxon>
        <taxon>Gammaproteobacteria</taxon>
        <taxon>Chromatiales</taxon>
        <taxon>Ectothiorhodospiraceae</taxon>
        <taxon>Thiogranum</taxon>
    </lineage>
</organism>
<dbReference type="OrthoDB" id="9782855at2"/>